<dbReference type="NCBIfam" id="TIGR03464">
    <property type="entry name" value="HpnC"/>
    <property type="match status" value="1"/>
</dbReference>
<dbReference type="EMBL" id="FWZX01000001">
    <property type="protein sequence ID" value="SME93418.1"/>
    <property type="molecule type" value="Genomic_DNA"/>
</dbReference>
<reference evidence="3 4" key="1">
    <citation type="submission" date="2017-04" db="EMBL/GenBank/DDBJ databases">
        <authorList>
            <person name="Afonso C.L."/>
            <person name="Miller P.J."/>
            <person name="Scott M.A."/>
            <person name="Spackman E."/>
            <person name="Goraichik I."/>
            <person name="Dimitrov K.M."/>
            <person name="Suarez D.L."/>
            <person name="Swayne D.E."/>
        </authorList>
    </citation>
    <scope>NUCLEOTIDE SEQUENCE [LARGE SCALE GENOMIC DNA]</scope>
    <source>
        <strain evidence="3 4">USBA 355</strain>
    </source>
</reference>
<dbReference type="Proteomes" id="UP000192917">
    <property type="component" value="Unassembled WGS sequence"/>
</dbReference>
<dbReference type="PANTHER" id="PTHR43646">
    <property type="entry name" value="GLYCOSYLTRANSFERASE"/>
    <property type="match status" value="1"/>
</dbReference>
<dbReference type="Gene3D" id="3.90.550.10">
    <property type="entry name" value="Spore Coat Polysaccharide Biosynthesis Protein SpsA, Chain A"/>
    <property type="match status" value="1"/>
</dbReference>
<feature type="domain" description="Glycosyltransferase 2-like" evidence="2">
    <location>
        <begin position="47"/>
        <end position="221"/>
    </location>
</feature>
<dbReference type="InterPro" id="IPR008949">
    <property type="entry name" value="Isoprenoid_synthase_dom_sf"/>
</dbReference>
<dbReference type="Pfam" id="PF00494">
    <property type="entry name" value="SQS_PSY"/>
    <property type="match status" value="1"/>
</dbReference>
<dbReference type="STRING" id="560819.SAMN05428998_101582"/>
<dbReference type="SFLD" id="SFLDG01018">
    <property type="entry name" value="Squalene/Phytoene_Synthase_Lik"/>
    <property type="match status" value="1"/>
</dbReference>
<keyword evidence="1" id="KW-1133">Transmembrane helix</keyword>
<dbReference type="Gene3D" id="1.10.600.10">
    <property type="entry name" value="Farnesyl Diphosphate Synthase"/>
    <property type="match status" value="1"/>
</dbReference>
<protein>
    <submittedName>
        <fullName evidence="3">Squalene synthase HpnC</fullName>
    </submittedName>
</protein>
<evidence type="ECO:0000259" key="2">
    <source>
        <dbReference type="Pfam" id="PF00535"/>
    </source>
</evidence>
<dbReference type="InterPro" id="IPR017827">
    <property type="entry name" value="HSQ_synthase_HpnC"/>
</dbReference>
<dbReference type="SUPFAM" id="SSF53448">
    <property type="entry name" value="Nucleotide-diphospho-sugar transferases"/>
    <property type="match status" value="1"/>
</dbReference>
<feature type="transmembrane region" description="Helical" evidence="1">
    <location>
        <begin position="323"/>
        <end position="342"/>
    </location>
</feature>
<dbReference type="InterPro" id="IPR017832">
    <property type="entry name" value="Glyco_trans_2_hopen-assoc_HpnB"/>
</dbReference>
<dbReference type="GO" id="GO:0004311">
    <property type="term" value="F:geranylgeranyl diphosphate synthase activity"/>
    <property type="evidence" value="ECO:0007669"/>
    <property type="project" value="InterPro"/>
</dbReference>
<proteinExistence type="predicted"/>
<keyword evidence="4" id="KW-1185">Reference proteome</keyword>
<dbReference type="InterPro" id="IPR029044">
    <property type="entry name" value="Nucleotide-diphossugar_trans"/>
</dbReference>
<gene>
    <name evidence="3" type="ORF">SAMN05428998_101582</name>
</gene>
<accession>A0A1Y6BAN0</accession>
<keyword evidence="1" id="KW-0812">Transmembrane</keyword>
<name>A0A1Y6BAN0_9PROT</name>
<dbReference type="Pfam" id="PF00535">
    <property type="entry name" value="Glycos_transf_2"/>
    <property type="match status" value="1"/>
</dbReference>
<dbReference type="InterPro" id="IPR001173">
    <property type="entry name" value="Glyco_trans_2-like"/>
</dbReference>
<dbReference type="NCBIfam" id="TIGR03469">
    <property type="entry name" value="HpnB"/>
    <property type="match status" value="1"/>
</dbReference>
<evidence type="ECO:0000313" key="4">
    <source>
        <dbReference type="Proteomes" id="UP000192917"/>
    </source>
</evidence>
<evidence type="ECO:0000256" key="1">
    <source>
        <dbReference type="SAM" id="Phobius"/>
    </source>
</evidence>
<organism evidence="3 4">
    <name type="scientific">Tistlia consotensis USBA 355</name>
    <dbReference type="NCBI Taxonomy" id="560819"/>
    <lineage>
        <taxon>Bacteria</taxon>
        <taxon>Pseudomonadati</taxon>
        <taxon>Pseudomonadota</taxon>
        <taxon>Alphaproteobacteria</taxon>
        <taxon>Rhodospirillales</taxon>
        <taxon>Rhodovibrionaceae</taxon>
        <taxon>Tistlia</taxon>
    </lineage>
</organism>
<dbReference type="SUPFAM" id="SSF48576">
    <property type="entry name" value="Terpenoid synthases"/>
    <property type="match status" value="1"/>
</dbReference>
<dbReference type="SFLD" id="SFLDS00005">
    <property type="entry name" value="Isoprenoid_Synthase_Type_I"/>
    <property type="match status" value="1"/>
</dbReference>
<dbReference type="PANTHER" id="PTHR43646:SF3">
    <property type="entry name" value="SLR1566 PROTEIN"/>
    <property type="match status" value="1"/>
</dbReference>
<dbReference type="AlphaFoldDB" id="A0A1Y6BAN0"/>
<dbReference type="RefSeq" id="WP_085120909.1">
    <property type="nucleotide sequence ID" value="NZ_FWZX01000001.1"/>
</dbReference>
<sequence>MSWALLLALLSLAIWCVLLTARGGFWRLSERLGRAVEPAAWPAVVAVVPARNEAEVVGEAVATLLAQDYPGPFRVILVDDHSDDGTAEAALAAADGDERLTVVPAAALPPGWTGKLWAQHQGLLAAREAAPEAAWLWLTDADIAHPPGLLRRLVAKGEAEDRDLVSLMVRLRCRTFWERLLVPPFVYFFAKLFPFAWIADDSFGTSGAAGGCMLVRRLALENAGGLAPIRAALIDDCSLARRLRRYGRPGGRGRLWLGHGPESVSLRGYDDLGGIWRMVRRSAYEQLRRSPLILAGTVVGMVLTYLVPPLLVLTAGWHGDGPAAALGALVWAAMAASLLPALRLYGLPWLWAPVLPLAALLYTAMTVDSGLVHRQGRGGTWKGRHQAAAAETRHDAGGGLETPSGKGAGDENFPVGSLLIEKALRPTVMAYYAVARATDDIADNPGLAPLDKIARLERFQAALEGRLDGAEVATAVRARAALQAAGVPVEHARRLCEAFKRDAVKLRYDDWDDLMGYCADSANPVGRFLLDLHREDRSDFPASDALCSALQVINHLQDCQKDYRALDRVYLPGDWMAGEAVTVEDLDAPRAGPGLRRVLDRCLAGVDELLVEARPLPWRLRSTRLALESAAILGLAEVLTRELKARDPLAERVELSKPAMLWHGGGAALACLIGRTLGRRPAGTERTA</sequence>
<dbReference type="InterPro" id="IPR002060">
    <property type="entry name" value="Squ/phyt_synthse"/>
</dbReference>
<keyword evidence="1" id="KW-0472">Membrane</keyword>
<feature type="transmembrane region" description="Helical" evidence="1">
    <location>
        <begin position="292"/>
        <end position="311"/>
    </location>
</feature>
<feature type="transmembrane region" description="Helical" evidence="1">
    <location>
        <begin position="348"/>
        <end position="367"/>
    </location>
</feature>
<evidence type="ECO:0000313" key="3">
    <source>
        <dbReference type="EMBL" id="SME93418.1"/>
    </source>
</evidence>